<dbReference type="Pfam" id="PF01814">
    <property type="entry name" value="Hemerythrin"/>
    <property type="match status" value="1"/>
</dbReference>
<dbReference type="Gene3D" id="1.20.120.520">
    <property type="entry name" value="nmb1532 protein domain like"/>
    <property type="match status" value="1"/>
</dbReference>
<dbReference type="Proteomes" id="UP000250915">
    <property type="component" value="Unassembled WGS sequence"/>
</dbReference>
<evidence type="ECO:0000313" key="3">
    <source>
        <dbReference type="Proteomes" id="UP000250915"/>
    </source>
</evidence>
<evidence type="ECO:0000313" key="2">
    <source>
        <dbReference type="EMBL" id="RAV11100.1"/>
    </source>
</evidence>
<dbReference type="InterPro" id="IPR012312">
    <property type="entry name" value="Hemerythrin-like"/>
</dbReference>
<feature type="domain" description="Hemerythrin-like" evidence="1">
    <location>
        <begin position="6"/>
        <end position="118"/>
    </location>
</feature>
<gene>
    <name evidence="2" type="ORF">DQP57_12390</name>
</gene>
<reference evidence="2 3" key="1">
    <citation type="submission" date="2018-06" db="EMBL/GenBank/DDBJ databases">
        <title>NTM in soil in Japan.</title>
        <authorList>
            <person name="Ohya K."/>
        </authorList>
    </citation>
    <scope>NUCLEOTIDE SEQUENCE [LARGE SCALE GENOMIC DNA]</scope>
    <source>
        <strain evidence="2 3">GF28</strain>
    </source>
</reference>
<comment type="caution">
    <text evidence="2">The sequence shown here is derived from an EMBL/GenBank/DDBJ whole genome shotgun (WGS) entry which is preliminary data.</text>
</comment>
<organism evidence="2 3">
    <name type="scientific">Mycobacterium colombiense</name>
    <dbReference type="NCBI Taxonomy" id="339268"/>
    <lineage>
        <taxon>Bacteria</taxon>
        <taxon>Bacillati</taxon>
        <taxon>Actinomycetota</taxon>
        <taxon>Actinomycetes</taxon>
        <taxon>Mycobacteriales</taxon>
        <taxon>Mycobacteriaceae</taxon>
        <taxon>Mycobacterium</taxon>
        <taxon>Mycobacterium avium complex (MAC)</taxon>
    </lineage>
</organism>
<accession>A0A329LV88</accession>
<proteinExistence type="predicted"/>
<dbReference type="OrthoDB" id="3830515at2"/>
<protein>
    <submittedName>
        <fullName evidence="2">Hemerythrin domain-containing protein</fullName>
    </submittedName>
</protein>
<dbReference type="AlphaFoldDB" id="A0A329LV88"/>
<sequence>MSRHVISAALMRQHREIDSAISLFIKQLEAGSMQTELMAATLEALRRHIYLEELFLFPPIRDAGIVMPIVGMLREHGQLWATMESLAELLTDPEDSPQRKAACNQLLDQLHTHSFSEEPAIYLHANYELPASTNAELARFAATGRLPEGWKCQEAKGGVSTQ</sequence>
<name>A0A329LV88_9MYCO</name>
<dbReference type="RefSeq" id="WP_112633264.1">
    <property type="nucleotide sequence ID" value="NZ_QMEV01000021.1"/>
</dbReference>
<dbReference type="EMBL" id="QMEV01000021">
    <property type="protein sequence ID" value="RAV11100.1"/>
    <property type="molecule type" value="Genomic_DNA"/>
</dbReference>
<evidence type="ECO:0000259" key="1">
    <source>
        <dbReference type="Pfam" id="PF01814"/>
    </source>
</evidence>